<accession>A0A0N4UTP4</accession>
<evidence type="ECO:0000259" key="2">
    <source>
        <dbReference type="PROSITE" id="PS50041"/>
    </source>
</evidence>
<evidence type="ECO:0000313" key="3">
    <source>
        <dbReference type="EMBL" id="VDD85316.1"/>
    </source>
</evidence>
<dbReference type="InterPro" id="IPR001304">
    <property type="entry name" value="C-type_lectin-like"/>
</dbReference>
<sequence>MDGKAIVYRTLVIGIILQNLFVVAEYDCHKLTSQWNNHCYFKVNGAYVTYPKAQFLCKAVNASIVSIESAEENNFVRNLSDPYSTYWIDIKPNINANKNAQQTADNSGYSNWDISKTMDAGNGNCTIFNSVTGFWESVNCTNYASVICEKDFVPIIDEQKPSEIYLSSTASTPSPPSPSAALISQSSEILTKKLSPAMDRYCSQRKRPKTVLQLSTNRRFILGPLIPTVQLFGNKFFAF</sequence>
<evidence type="ECO:0000313" key="4">
    <source>
        <dbReference type="Proteomes" id="UP000274131"/>
    </source>
</evidence>
<dbReference type="WBParaSite" id="EVEC_0000069701-mRNA-1">
    <property type="protein sequence ID" value="EVEC_0000069701-mRNA-1"/>
    <property type="gene ID" value="EVEC_0000069701"/>
</dbReference>
<evidence type="ECO:0000256" key="1">
    <source>
        <dbReference type="ARBA" id="ARBA00023157"/>
    </source>
</evidence>
<dbReference type="PANTHER" id="PTHR22991">
    <property type="entry name" value="PROTEIN CBG13490"/>
    <property type="match status" value="1"/>
</dbReference>
<dbReference type="AlphaFoldDB" id="A0A0N4UTP4"/>
<reference evidence="5" key="1">
    <citation type="submission" date="2017-02" db="UniProtKB">
        <authorList>
            <consortium name="WormBaseParasite"/>
        </authorList>
    </citation>
    <scope>IDENTIFICATION</scope>
</reference>
<dbReference type="SMART" id="SM00034">
    <property type="entry name" value="CLECT"/>
    <property type="match status" value="1"/>
</dbReference>
<keyword evidence="1" id="KW-1015">Disulfide bond</keyword>
<dbReference type="EMBL" id="UXUI01000757">
    <property type="protein sequence ID" value="VDD85316.1"/>
    <property type="molecule type" value="Genomic_DNA"/>
</dbReference>
<dbReference type="STRING" id="51028.A0A0N4UTP4"/>
<organism evidence="5">
    <name type="scientific">Enterobius vermicularis</name>
    <name type="common">Human pinworm</name>
    <dbReference type="NCBI Taxonomy" id="51028"/>
    <lineage>
        <taxon>Eukaryota</taxon>
        <taxon>Metazoa</taxon>
        <taxon>Ecdysozoa</taxon>
        <taxon>Nematoda</taxon>
        <taxon>Chromadorea</taxon>
        <taxon>Rhabditida</taxon>
        <taxon>Spirurina</taxon>
        <taxon>Oxyuridomorpha</taxon>
        <taxon>Oxyuroidea</taxon>
        <taxon>Oxyuridae</taxon>
        <taxon>Enterobius</taxon>
    </lineage>
</organism>
<keyword evidence="4" id="KW-1185">Reference proteome</keyword>
<protein>
    <submittedName>
        <fullName evidence="5">C-type lectin domain-containing protein</fullName>
    </submittedName>
</protein>
<dbReference type="InterPro" id="IPR016186">
    <property type="entry name" value="C-type_lectin-like/link_sf"/>
</dbReference>
<dbReference type="OrthoDB" id="5877604at2759"/>
<gene>
    <name evidence="3" type="ORF">EVEC_LOCUS459</name>
</gene>
<dbReference type="PANTHER" id="PTHR22991:SF41">
    <property type="entry name" value="CUB DOMAIN-CONTAINING PROTEIN-RELATED"/>
    <property type="match status" value="1"/>
</dbReference>
<dbReference type="InterPro" id="IPR016187">
    <property type="entry name" value="CTDL_fold"/>
</dbReference>
<dbReference type="Gene3D" id="3.10.100.10">
    <property type="entry name" value="Mannose-Binding Protein A, subunit A"/>
    <property type="match status" value="1"/>
</dbReference>
<dbReference type="InterPro" id="IPR050976">
    <property type="entry name" value="Snaclec"/>
</dbReference>
<dbReference type="InterPro" id="IPR018378">
    <property type="entry name" value="C-type_lectin_CS"/>
</dbReference>
<dbReference type="SUPFAM" id="SSF56436">
    <property type="entry name" value="C-type lectin-like"/>
    <property type="match status" value="1"/>
</dbReference>
<dbReference type="Proteomes" id="UP000274131">
    <property type="component" value="Unassembled WGS sequence"/>
</dbReference>
<evidence type="ECO:0000313" key="5">
    <source>
        <dbReference type="WBParaSite" id="EVEC_0000069701-mRNA-1"/>
    </source>
</evidence>
<dbReference type="PROSITE" id="PS50041">
    <property type="entry name" value="C_TYPE_LECTIN_2"/>
    <property type="match status" value="1"/>
</dbReference>
<feature type="domain" description="C-type lectin" evidence="2">
    <location>
        <begin position="35"/>
        <end position="149"/>
    </location>
</feature>
<dbReference type="Pfam" id="PF00059">
    <property type="entry name" value="Lectin_C"/>
    <property type="match status" value="1"/>
</dbReference>
<dbReference type="PROSITE" id="PS00615">
    <property type="entry name" value="C_TYPE_LECTIN_1"/>
    <property type="match status" value="1"/>
</dbReference>
<reference evidence="3 4" key="2">
    <citation type="submission" date="2018-10" db="EMBL/GenBank/DDBJ databases">
        <authorList>
            <consortium name="Pathogen Informatics"/>
        </authorList>
    </citation>
    <scope>NUCLEOTIDE SEQUENCE [LARGE SCALE GENOMIC DNA]</scope>
</reference>
<proteinExistence type="predicted"/>
<name>A0A0N4UTP4_ENTVE</name>
<dbReference type="CDD" id="cd00037">
    <property type="entry name" value="CLECT"/>
    <property type="match status" value="1"/>
</dbReference>